<feature type="domain" description="Dynamin-type G" evidence="5">
    <location>
        <begin position="39"/>
        <end position="333"/>
    </location>
</feature>
<protein>
    <submittedName>
        <fullName evidence="6">Interferon-induced GTP-binding protein Mx1</fullName>
    </submittedName>
</protein>
<dbReference type="InterPro" id="IPR045063">
    <property type="entry name" value="Dynamin_N"/>
</dbReference>
<dbReference type="InterPro" id="IPR030381">
    <property type="entry name" value="G_DYNAMIN_dom"/>
</dbReference>
<dbReference type="Gene3D" id="1.20.120.1240">
    <property type="entry name" value="Dynamin, middle domain"/>
    <property type="match status" value="1"/>
</dbReference>
<dbReference type="SMART" id="SM00053">
    <property type="entry name" value="DYNc"/>
    <property type="match status" value="1"/>
</dbReference>
<gene>
    <name evidence="6" type="primary">mx1</name>
    <name evidence="6" type="ORF">Cob_v004962</name>
</gene>
<dbReference type="InterPro" id="IPR022812">
    <property type="entry name" value="Dynamin"/>
</dbReference>
<sequence length="828" mass="91579">MAVASPIRPTAPSIGLRSQRSSHRLNQIEKIRANGIGDLVDLPQLVVCGDQSAGKSSVLEGITGIPFPRQEGLCTRFPTEIILRHSNTPLKTTATIRPHASRSADVSQKLRAYQREMKEDLSDLPAAIEEVSKLMGIRGFSNSDKDSAFASDALRIEVTGPTGLQLSIVDLPGLISVANEEQSEADVEAVHVMVESYLSSTRTIILAVVQAGNDIANQGIIKIARKHDPDGQRTVGIITKPDLINVGTEAKLANIAKNNDSIKLKLGFFLLKNPSPAEMKAGGGPAARTQREMDFFSSGAWKAQNLDPSRVGIDNLKSYLQDLLDTHLEKELPKVREEIRRVLTNTEDDLKAMGPERRSLTDIRSFMTGLSMRYYQLSQAALDGNYHSSDVQFFAKEGGTRLRAVVHQENGLFAAKMRERGHKRQVDSEGSSESSDDASDGSSTPLLVDKDEMISWIRETYVDTRGRELPGNYNHVLLAELFHEQSSPWRDIAEQHVSTVVERVSRWVRQAVTRLVPEERLRRDIDSMCQEKLEESRAKAFEELGKIMADEGQHPITYNHYYTDNIQQARDDAQKSALRGAIDSTVYSGLTSKSQLGQLIGDGNMAGFLDCLKPQLCVDMDQQACEEALAGLNAYYKVAMKTFVDNVCRQVVERHILLPLPQIFYPSTISQLSDDELVRIGTEPEREVARRQRLKTSAKGLRTSLVDLQSGSAALTGRSLNEEITLILVTGFVNKHTIVHVQRIQLNSHTSGKTDPILRPRHYGYQVVKGTIVDSSPVPTVLGAGQPTLKVLVNRYSVRNGQTRDRCGTPASKRSVHGALYDGRAQFT</sequence>
<dbReference type="InterPro" id="IPR001401">
    <property type="entry name" value="Dynamin_GTPase"/>
</dbReference>
<dbReference type="GO" id="GO:0005739">
    <property type="term" value="C:mitochondrion"/>
    <property type="evidence" value="ECO:0007669"/>
    <property type="project" value="TreeGrafter"/>
</dbReference>
<dbReference type="InterPro" id="IPR027417">
    <property type="entry name" value="P-loop_NTPase"/>
</dbReference>
<dbReference type="GO" id="GO:0005525">
    <property type="term" value="F:GTP binding"/>
    <property type="evidence" value="ECO:0007669"/>
    <property type="project" value="InterPro"/>
</dbReference>
<dbReference type="FunFam" id="3.40.50.300:FF:001425">
    <property type="entry name" value="Dynamin GTPase, putative"/>
    <property type="match status" value="1"/>
</dbReference>
<dbReference type="Gene3D" id="3.40.50.300">
    <property type="entry name" value="P-loop containing nucleotide triphosphate hydrolases"/>
    <property type="match status" value="1"/>
</dbReference>
<keyword evidence="1" id="KW-0547">Nucleotide-binding</keyword>
<dbReference type="GO" id="GO:0005874">
    <property type="term" value="C:microtubule"/>
    <property type="evidence" value="ECO:0007669"/>
    <property type="project" value="TreeGrafter"/>
</dbReference>
<dbReference type="PANTHER" id="PTHR11566">
    <property type="entry name" value="DYNAMIN"/>
    <property type="match status" value="1"/>
</dbReference>
<comment type="caution">
    <text evidence="6">The sequence shown here is derived from an EMBL/GenBank/DDBJ whole genome shotgun (WGS) entry which is preliminary data.</text>
</comment>
<dbReference type="Pfam" id="PF00350">
    <property type="entry name" value="Dynamin_N"/>
    <property type="match status" value="1"/>
</dbReference>
<evidence type="ECO:0000259" key="5">
    <source>
        <dbReference type="PROSITE" id="PS51718"/>
    </source>
</evidence>
<dbReference type="AlphaFoldDB" id="A0A484FWJ3"/>
<feature type="region of interest" description="Disordered" evidence="3">
    <location>
        <begin position="416"/>
        <end position="446"/>
    </location>
</feature>
<dbReference type="EMBL" id="AMCV02000011">
    <property type="protein sequence ID" value="TDZ22253.1"/>
    <property type="molecule type" value="Genomic_DNA"/>
</dbReference>
<feature type="region of interest" description="Disordered" evidence="3">
    <location>
        <begin position="1"/>
        <end position="21"/>
    </location>
</feature>
<dbReference type="PROSITE" id="PS51718">
    <property type="entry name" value="G_DYNAMIN_2"/>
    <property type="match status" value="1"/>
</dbReference>
<evidence type="ECO:0000313" key="7">
    <source>
        <dbReference type="Proteomes" id="UP000014480"/>
    </source>
</evidence>
<proteinExistence type="predicted"/>
<evidence type="ECO:0000259" key="4">
    <source>
        <dbReference type="PROSITE" id="PS51388"/>
    </source>
</evidence>
<evidence type="ECO:0000256" key="1">
    <source>
        <dbReference type="ARBA" id="ARBA00022741"/>
    </source>
</evidence>
<dbReference type="OrthoDB" id="415706at2759"/>
<organism evidence="6 7">
    <name type="scientific">Colletotrichum orbiculare (strain 104-T / ATCC 96160 / CBS 514.97 / LARS 414 / MAFF 240422)</name>
    <name type="common">Cucumber anthracnose fungus</name>
    <name type="synonym">Colletotrichum lagenarium</name>
    <dbReference type="NCBI Taxonomy" id="1213857"/>
    <lineage>
        <taxon>Eukaryota</taxon>
        <taxon>Fungi</taxon>
        <taxon>Dikarya</taxon>
        <taxon>Ascomycota</taxon>
        <taxon>Pezizomycotina</taxon>
        <taxon>Sordariomycetes</taxon>
        <taxon>Hypocreomycetidae</taxon>
        <taxon>Glomerellales</taxon>
        <taxon>Glomerellaceae</taxon>
        <taxon>Colletotrichum</taxon>
        <taxon>Colletotrichum orbiculare species complex</taxon>
    </lineage>
</organism>
<dbReference type="GO" id="GO:0016020">
    <property type="term" value="C:membrane"/>
    <property type="evidence" value="ECO:0007669"/>
    <property type="project" value="TreeGrafter"/>
</dbReference>
<reference evidence="7" key="1">
    <citation type="journal article" date="2013" name="New Phytol.">
        <title>Comparative genomic and transcriptomic analyses reveal the hemibiotrophic stage shift of Colletotrichum fungi.</title>
        <authorList>
            <person name="Gan P."/>
            <person name="Ikeda K."/>
            <person name="Irieda H."/>
            <person name="Narusaka M."/>
            <person name="O'Connell R.J."/>
            <person name="Narusaka Y."/>
            <person name="Takano Y."/>
            <person name="Kubo Y."/>
            <person name="Shirasu K."/>
        </authorList>
    </citation>
    <scope>NUCLEOTIDE SEQUENCE [LARGE SCALE GENOMIC DNA]</scope>
    <source>
        <strain evidence="7">104-T / ATCC 96160 / CBS 514.97 / LARS 414 / MAFF 240422</strain>
    </source>
</reference>
<dbReference type="InterPro" id="IPR000375">
    <property type="entry name" value="Dynamin_stalk"/>
</dbReference>
<dbReference type="GO" id="GO:0000266">
    <property type="term" value="P:mitochondrial fission"/>
    <property type="evidence" value="ECO:0007669"/>
    <property type="project" value="TreeGrafter"/>
</dbReference>
<dbReference type="Pfam" id="PF01031">
    <property type="entry name" value="Dynamin_M"/>
    <property type="match status" value="1"/>
</dbReference>
<keyword evidence="7" id="KW-1185">Reference proteome</keyword>
<dbReference type="Proteomes" id="UP000014480">
    <property type="component" value="Unassembled WGS sequence"/>
</dbReference>
<dbReference type="GO" id="GO:0003924">
    <property type="term" value="F:GTPase activity"/>
    <property type="evidence" value="ECO:0007669"/>
    <property type="project" value="InterPro"/>
</dbReference>
<dbReference type="SUPFAM" id="SSF52540">
    <property type="entry name" value="P-loop containing nucleoside triphosphate hydrolases"/>
    <property type="match status" value="1"/>
</dbReference>
<feature type="domain" description="GED" evidence="4">
    <location>
        <begin position="625"/>
        <end position="716"/>
    </location>
</feature>
<dbReference type="PRINTS" id="PR00195">
    <property type="entry name" value="DYNAMIN"/>
</dbReference>
<dbReference type="GO" id="GO:0016559">
    <property type="term" value="P:peroxisome fission"/>
    <property type="evidence" value="ECO:0007669"/>
    <property type="project" value="TreeGrafter"/>
</dbReference>
<keyword evidence="2" id="KW-0342">GTP-binding</keyword>
<evidence type="ECO:0000256" key="2">
    <source>
        <dbReference type="ARBA" id="ARBA00023134"/>
    </source>
</evidence>
<dbReference type="GO" id="GO:0006897">
    <property type="term" value="P:endocytosis"/>
    <property type="evidence" value="ECO:0007669"/>
    <property type="project" value="TreeGrafter"/>
</dbReference>
<reference evidence="7" key="2">
    <citation type="journal article" date="2019" name="Mol. Plant Microbe Interact.">
        <title>Genome sequence resources for four phytopathogenic fungi from the Colletotrichum orbiculare species complex.</title>
        <authorList>
            <person name="Gan P."/>
            <person name="Tsushima A."/>
            <person name="Narusaka M."/>
            <person name="Narusaka Y."/>
            <person name="Takano Y."/>
            <person name="Kubo Y."/>
            <person name="Shirasu K."/>
        </authorList>
    </citation>
    <scope>GENOME REANNOTATION</scope>
    <source>
        <strain evidence="7">104-T / ATCC 96160 / CBS 514.97 / LARS 414 / MAFF 240422</strain>
    </source>
</reference>
<dbReference type="CDD" id="cd08771">
    <property type="entry name" value="DLP_1"/>
    <property type="match status" value="1"/>
</dbReference>
<evidence type="ECO:0000256" key="3">
    <source>
        <dbReference type="SAM" id="MobiDB-lite"/>
    </source>
</evidence>
<accession>A0A484FWJ3</accession>
<evidence type="ECO:0000313" key="6">
    <source>
        <dbReference type="EMBL" id="TDZ22253.1"/>
    </source>
</evidence>
<dbReference type="PANTHER" id="PTHR11566:SF21">
    <property type="entry name" value="DYNAMIN RELATED PROTEIN 1, ISOFORM A"/>
    <property type="match status" value="1"/>
</dbReference>
<dbReference type="PROSITE" id="PS51388">
    <property type="entry name" value="GED"/>
    <property type="match status" value="1"/>
</dbReference>
<dbReference type="GO" id="GO:0008017">
    <property type="term" value="F:microtubule binding"/>
    <property type="evidence" value="ECO:0007669"/>
    <property type="project" value="TreeGrafter"/>
</dbReference>
<dbReference type="InterPro" id="IPR020850">
    <property type="entry name" value="GED_dom"/>
</dbReference>
<dbReference type="GO" id="GO:0048312">
    <property type="term" value="P:intracellular distribution of mitochondria"/>
    <property type="evidence" value="ECO:0007669"/>
    <property type="project" value="TreeGrafter"/>
</dbReference>
<name>A0A484FWJ3_COLOR</name>
<dbReference type="STRING" id="1213857.A0A484FWJ3"/>